<dbReference type="InterPro" id="IPR002893">
    <property type="entry name" value="Znf_MYND"/>
</dbReference>
<dbReference type="PROSITE" id="PS50280">
    <property type="entry name" value="SET"/>
    <property type="match status" value="1"/>
</dbReference>
<dbReference type="SUPFAM" id="SSF144232">
    <property type="entry name" value="HIT/MYND zinc finger-like"/>
    <property type="match status" value="1"/>
</dbReference>
<dbReference type="EMBL" id="HG994582">
    <property type="protein sequence ID" value="CAF2887893.1"/>
    <property type="molecule type" value="Genomic_DNA"/>
</dbReference>
<dbReference type="Proteomes" id="UP000675881">
    <property type="component" value="Chromosome 3"/>
</dbReference>
<dbReference type="PANTHER" id="PTHR44499">
    <property type="entry name" value="JOUBERIN"/>
    <property type="match status" value="1"/>
</dbReference>
<dbReference type="GO" id="GO:0008170">
    <property type="term" value="F:N-methyltransferase activity"/>
    <property type="evidence" value="ECO:0007669"/>
    <property type="project" value="UniProtKB-ARBA"/>
</dbReference>
<dbReference type="SUPFAM" id="SSF82199">
    <property type="entry name" value="SET domain"/>
    <property type="match status" value="1"/>
</dbReference>
<dbReference type="Gene3D" id="2.130.10.10">
    <property type="entry name" value="YVTN repeat-like/Quinoprotein amine dehydrogenase"/>
    <property type="match status" value="1"/>
</dbReference>
<dbReference type="SUPFAM" id="SSF50978">
    <property type="entry name" value="WD40 repeat-like"/>
    <property type="match status" value="1"/>
</dbReference>
<feature type="region of interest" description="Disordered" evidence="1">
    <location>
        <begin position="320"/>
        <end position="349"/>
    </location>
</feature>
<dbReference type="InterPro" id="IPR036322">
    <property type="entry name" value="WD40_repeat_dom_sf"/>
</dbReference>
<dbReference type="PROSITE" id="PS50865">
    <property type="entry name" value="ZF_MYND_2"/>
    <property type="match status" value="1"/>
</dbReference>
<proteinExistence type="predicted"/>
<dbReference type="PANTHER" id="PTHR44499:SF1">
    <property type="entry name" value="JOUBERIN"/>
    <property type="match status" value="1"/>
</dbReference>
<dbReference type="GO" id="GO:0036064">
    <property type="term" value="C:ciliary basal body"/>
    <property type="evidence" value="ECO:0007669"/>
    <property type="project" value="TreeGrafter"/>
</dbReference>
<dbReference type="Gene3D" id="2.170.270.10">
    <property type="entry name" value="SET domain"/>
    <property type="match status" value="1"/>
</dbReference>
<dbReference type="OrthoDB" id="2096344at2759"/>
<sequence>MTGTVSSDTMELQEHHRCENCLNLALRKCSSCRVVYYCSKECQKKDWRAGGHREVCRPLDNKKDSSTKIFMEKGIIATSKIAPGTPICFFEGEPTKQKIQVSMRKCSKTGLFSIVNATKTFESVLEISKDINHLLYLKDFSFLIGDQTSTSGYGIGQFVNDSSCPKFANLNFKDSIFSLEEYQKCSYGNANVELSPSDSWYVSTRNIPEGSEIFTHYGSGFWLQKMMFESSSSLQRFLCYSLQDQGTLPFDLRKFVSYDDETCRCFLETIVKYDISEEMNPKDIIFELILFGFPNTSLWQFLVNGGYRYLRIQNKLGESSKKNKNTNGEGSEEHEMKILSDKDKRDTNPEQNTKVLGVVIHHTECLKMDFLILHPVVKVYVVDLSTGKLIKKSDTKRKVTSYYEGEHVQSIVPCMTQPFEFRKRNSLVPRWEEVILFNESYNHLKSYGPNIVLFFMIQDFVSMTTANNKSSGWHHIAWAFLKLFPSNDRCNIGNKVRLQLYKPPKKKKKSNSNYDDSSSSDGIQTIWKWWNKIPRMPYSSSLFVTVQSVEPPIQEENSSVLRSLAPHQKEIGLSRIESNPEIRTKEFSWTRLPGQSCKIPKNIVKELMEISACLCLDISADGHWLAMASVSSNVYVINIYDTISFELQWTVKGHLGYIYQLHWNGSSTRILSASEHPAYVYSARYHPSLDLVATGGFDQVVRIWSELKETGYIVIKELLGHTDFITALEFDIDGQVLFSGDNVGYIRVWESVEGNEKWNKKKFFELPDLKDCPINDLKIHPGGRRLLIHSRSISNALIMIDIKLGSIMQKYIGSQSFQDGATYVWNTDTGQRVFVYTQPFPSIKVSVPVGAISYHPHDHIMVISSPKPEYR</sequence>
<dbReference type="GO" id="GO:0008276">
    <property type="term" value="F:protein methyltransferase activity"/>
    <property type="evidence" value="ECO:0007669"/>
    <property type="project" value="UniProtKB-ARBA"/>
</dbReference>
<dbReference type="SMART" id="SM00320">
    <property type="entry name" value="WD40"/>
    <property type="match status" value="3"/>
</dbReference>
<keyword evidence="3" id="KW-1185">Reference proteome</keyword>
<dbReference type="InterPro" id="IPR001680">
    <property type="entry name" value="WD40_rpt"/>
</dbReference>
<name>A0A7R8CPM2_LEPSM</name>
<gene>
    <name evidence="2" type="ORF">LSAA_7695</name>
</gene>
<organism evidence="2 3">
    <name type="scientific">Lepeophtheirus salmonis</name>
    <name type="common">Salmon louse</name>
    <name type="synonym">Caligus salmonis</name>
    <dbReference type="NCBI Taxonomy" id="72036"/>
    <lineage>
        <taxon>Eukaryota</taxon>
        <taxon>Metazoa</taxon>
        <taxon>Ecdysozoa</taxon>
        <taxon>Arthropoda</taxon>
        <taxon>Crustacea</taxon>
        <taxon>Multicrustacea</taxon>
        <taxon>Hexanauplia</taxon>
        <taxon>Copepoda</taxon>
        <taxon>Siphonostomatoida</taxon>
        <taxon>Caligidae</taxon>
        <taxon>Lepeophtheirus</taxon>
    </lineage>
</organism>
<accession>A0A7R8CPM2</accession>
<protein>
    <submittedName>
        <fullName evidence="2">AHI1</fullName>
    </submittedName>
</protein>
<dbReference type="InterPro" id="IPR015943">
    <property type="entry name" value="WD40/YVTN_repeat-like_dom_sf"/>
</dbReference>
<evidence type="ECO:0000313" key="3">
    <source>
        <dbReference type="Proteomes" id="UP000675881"/>
    </source>
</evidence>
<evidence type="ECO:0000313" key="2">
    <source>
        <dbReference type="EMBL" id="CAF2887893.1"/>
    </source>
</evidence>
<dbReference type="AlphaFoldDB" id="A0A7R8CPM2"/>
<dbReference type="GO" id="GO:0008757">
    <property type="term" value="F:S-adenosylmethionine-dependent methyltransferase activity"/>
    <property type="evidence" value="ECO:0007669"/>
    <property type="project" value="UniProtKB-ARBA"/>
</dbReference>
<dbReference type="PROSITE" id="PS50294">
    <property type="entry name" value="WD_REPEATS_REGION"/>
    <property type="match status" value="2"/>
</dbReference>
<evidence type="ECO:0000256" key="1">
    <source>
        <dbReference type="SAM" id="MobiDB-lite"/>
    </source>
</evidence>
<dbReference type="InterPro" id="IPR052803">
    <property type="entry name" value="Cilium-Associated_Jouberin"/>
</dbReference>
<dbReference type="InterPro" id="IPR001214">
    <property type="entry name" value="SET_dom"/>
</dbReference>
<dbReference type="PROSITE" id="PS50082">
    <property type="entry name" value="WD_REPEATS_2"/>
    <property type="match status" value="2"/>
</dbReference>
<reference evidence="2" key="1">
    <citation type="submission" date="2021-02" db="EMBL/GenBank/DDBJ databases">
        <authorList>
            <person name="Bekaert M."/>
        </authorList>
    </citation>
    <scope>NUCLEOTIDE SEQUENCE</scope>
    <source>
        <strain evidence="2">IoA-00</strain>
    </source>
</reference>
<dbReference type="Gene3D" id="6.10.140.2220">
    <property type="match status" value="1"/>
</dbReference>
<dbReference type="Pfam" id="PF00400">
    <property type="entry name" value="WD40"/>
    <property type="match status" value="2"/>
</dbReference>
<dbReference type="InterPro" id="IPR046341">
    <property type="entry name" value="SET_dom_sf"/>
</dbReference>
<dbReference type="Pfam" id="PF01753">
    <property type="entry name" value="zf-MYND"/>
    <property type="match status" value="1"/>
</dbReference>
<dbReference type="GO" id="GO:0044458">
    <property type="term" value="P:motile cilium assembly"/>
    <property type="evidence" value="ECO:0007669"/>
    <property type="project" value="TreeGrafter"/>
</dbReference>
<feature type="compositionally biased region" description="Basic and acidic residues" evidence="1">
    <location>
        <begin position="331"/>
        <end position="348"/>
    </location>
</feature>